<keyword evidence="2 8" id="KW-0489">Methyltransferase</keyword>
<evidence type="ECO:0000313" key="8">
    <source>
        <dbReference type="EMBL" id="GAA1921737.1"/>
    </source>
</evidence>
<sequence length="509" mass="53715">MRPPLPEPDPLLCRDLATDLGAAEFTSAALREAWGESADTAIARGLRSPALRALSERDDALAVLGRLLVLGRPQPLALVDHALPATRADGLSRLGLAAIEDDDVVPSAIVRPQSFVDEHGEGEWWIASDLDEAALGGPLPEDHVLGVGGASLTLASLQLPTPAERGLDIGAGCGIQALRARRNVAHVVATDISERALAFTRLNALLNGVEGIETRAGSLFAPVAGEQYDRVVSNPPFVITPRVEGVPAYEYRDGGLVGDDLVAAFVTQVGPHLAPGGVAQLLGNWETRGGVDGLDRVREWVAASSVPLEAWIVERESLDPLAYAELWVRDGGTLPGTPGFAQLIDAWTIDFAEREVRAIGFGYILLRRPATGEPTLARYERMPQPLPDGGLGRHLADALAAHDALARLNDGELAASLVVVAPDVTEARHQLPGAEAPTLIELRQGAGFGRSLIVDPGLAALVGACDGDLPLGVLIDAIAELLEVDAGDLRADLLPRVRELVFTGFLRFG</sequence>
<dbReference type="Pfam" id="PF05175">
    <property type="entry name" value="MTS"/>
    <property type="match status" value="1"/>
</dbReference>
<dbReference type="SUPFAM" id="SSF53335">
    <property type="entry name" value="S-adenosyl-L-methionine-dependent methyltransferases"/>
    <property type="match status" value="1"/>
</dbReference>
<dbReference type="EMBL" id="BAAAOF010000002">
    <property type="protein sequence ID" value="GAA1921737.1"/>
    <property type="molecule type" value="Genomic_DNA"/>
</dbReference>
<dbReference type="InterPro" id="IPR056684">
    <property type="entry name" value="DUF7782"/>
</dbReference>
<feature type="domain" description="DUF7782" evidence="7">
    <location>
        <begin position="410"/>
        <end position="506"/>
    </location>
</feature>
<dbReference type="InterPro" id="IPR007848">
    <property type="entry name" value="Small_mtfrase_dom"/>
</dbReference>
<evidence type="ECO:0000256" key="1">
    <source>
        <dbReference type="ARBA" id="ARBA00006149"/>
    </source>
</evidence>
<evidence type="ECO:0000313" key="9">
    <source>
        <dbReference type="Proteomes" id="UP001501343"/>
    </source>
</evidence>
<evidence type="ECO:0000256" key="2">
    <source>
        <dbReference type="ARBA" id="ARBA00022603"/>
    </source>
</evidence>
<name>A0ABN2PI48_9MICO</name>
<dbReference type="Pfam" id="PF25004">
    <property type="entry name" value="DUF7782"/>
    <property type="match status" value="1"/>
</dbReference>
<dbReference type="PANTHER" id="PTHR45875">
    <property type="entry name" value="METHYLTRANSFERASE N6AMT1"/>
    <property type="match status" value="1"/>
</dbReference>
<dbReference type="Gene3D" id="3.40.50.150">
    <property type="entry name" value="Vaccinia Virus protein VP39"/>
    <property type="match status" value="1"/>
</dbReference>
<feature type="domain" description="DUF7059" evidence="6">
    <location>
        <begin position="22"/>
        <end position="105"/>
    </location>
</feature>
<keyword evidence="9" id="KW-1185">Reference proteome</keyword>
<dbReference type="InterPro" id="IPR029063">
    <property type="entry name" value="SAM-dependent_MTases_sf"/>
</dbReference>
<evidence type="ECO:0000256" key="4">
    <source>
        <dbReference type="ARBA" id="ARBA00022691"/>
    </source>
</evidence>
<evidence type="ECO:0000259" key="5">
    <source>
        <dbReference type="Pfam" id="PF05175"/>
    </source>
</evidence>
<reference evidence="8 9" key="1">
    <citation type="journal article" date="2019" name="Int. J. Syst. Evol. Microbiol.">
        <title>The Global Catalogue of Microorganisms (GCM) 10K type strain sequencing project: providing services to taxonomists for standard genome sequencing and annotation.</title>
        <authorList>
            <consortium name="The Broad Institute Genomics Platform"/>
            <consortium name="The Broad Institute Genome Sequencing Center for Infectious Disease"/>
            <person name="Wu L."/>
            <person name="Ma J."/>
        </authorList>
    </citation>
    <scope>NUCLEOTIDE SEQUENCE [LARGE SCALE GENOMIC DNA]</scope>
    <source>
        <strain evidence="8 9">JCM 14900</strain>
    </source>
</reference>
<gene>
    <name evidence="8" type="ORF">GCM10009775_12690</name>
</gene>
<dbReference type="GO" id="GO:0008168">
    <property type="term" value="F:methyltransferase activity"/>
    <property type="evidence" value="ECO:0007669"/>
    <property type="project" value="UniProtKB-KW"/>
</dbReference>
<dbReference type="PROSITE" id="PS00092">
    <property type="entry name" value="N6_MTASE"/>
    <property type="match status" value="1"/>
</dbReference>
<dbReference type="CDD" id="cd02440">
    <property type="entry name" value="AdoMet_MTases"/>
    <property type="match status" value="1"/>
</dbReference>
<dbReference type="RefSeq" id="WP_248146480.1">
    <property type="nucleotide sequence ID" value="NZ_BAAAOF010000002.1"/>
</dbReference>
<dbReference type="GO" id="GO:0032259">
    <property type="term" value="P:methylation"/>
    <property type="evidence" value="ECO:0007669"/>
    <property type="project" value="UniProtKB-KW"/>
</dbReference>
<organism evidence="8 9">
    <name type="scientific">Microbacterium aoyamense</name>
    <dbReference type="NCBI Taxonomy" id="344166"/>
    <lineage>
        <taxon>Bacteria</taxon>
        <taxon>Bacillati</taxon>
        <taxon>Actinomycetota</taxon>
        <taxon>Actinomycetes</taxon>
        <taxon>Micrococcales</taxon>
        <taxon>Microbacteriaceae</taxon>
        <taxon>Microbacterium</taxon>
    </lineage>
</organism>
<dbReference type="Pfam" id="PF23186">
    <property type="entry name" value="DUF7059"/>
    <property type="match status" value="1"/>
</dbReference>
<evidence type="ECO:0000259" key="6">
    <source>
        <dbReference type="Pfam" id="PF23186"/>
    </source>
</evidence>
<keyword evidence="4" id="KW-0949">S-adenosyl-L-methionine</keyword>
<dbReference type="InterPro" id="IPR002052">
    <property type="entry name" value="DNA_methylase_N6_adenine_CS"/>
</dbReference>
<comment type="caution">
    <text evidence="8">The sequence shown here is derived from an EMBL/GenBank/DDBJ whole genome shotgun (WGS) entry which is preliminary data.</text>
</comment>
<dbReference type="InterPro" id="IPR052190">
    <property type="entry name" value="Euk-Arch_PrmC-MTase"/>
</dbReference>
<accession>A0ABN2PI48</accession>
<evidence type="ECO:0000259" key="7">
    <source>
        <dbReference type="Pfam" id="PF25004"/>
    </source>
</evidence>
<dbReference type="InterPro" id="IPR055487">
    <property type="entry name" value="DUF7059"/>
</dbReference>
<feature type="domain" description="Methyltransferase small" evidence="5">
    <location>
        <begin position="152"/>
        <end position="239"/>
    </location>
</feature>
<dbReference type="PANTHER" id="PTHR45875:SF1">
    <property type="entry name" value="METHYLTRANSFERASE N6AMT1"/>
    <property type="match status" value="1"/>
</dbReference>
<proteinExistence type="inferred from homology"/>
<dbReference type="Proteomes" id="UP001501343">
    <property type="component" value="Unassembled WGS sequence"/>
</dbReference>
<evidence type="ECO:0000256" key="3">
    <source>
        <dbReference type="ARBA" id="ARBA00022679"/>
    </source>
</evidence>
<keyword evidence="3" id="KW-0808">Transferase</keyword>
<comment type="similarity">
    <text evidence="1">Belongs to the eukaryotic/archaeal PrmC-related family.</text>
</comment>
<protein>
    <submittedName>
        <fullName evidence="8">Methyltransferase</fullName>
    </submittedName>
</protein>